<dbReference type="InterPro" id="IPR029061">
    <property type="entry name" value="THDP-binding"/>
</dbReference>
<dbReference type="Proteomes" id="UP000294813">
    <property type="component" value="Unassembled WGS sequence"/>
</dbReference>
<dbReference type="InterPro" id="IPR009014">
    <property type="entry name" value="Transketo_C/PFOR_II"/>
</dbReference>
<evidence type="ECO:0000313" key="4">
    <source>
        <dbReference type="EMBL" id="TCP68196.1"/>
    </source>
</evidence>
<evidence type="ECO:0000313" key="5">
    <source>
        <dbReference type="Proteomes" id="UP000294813"/>
    </source>
</evidence>
<dbReference type="PANTHER" id="PTHR43088:SF1">
    <property type="entry name" value="SUBUNIT OF PYRUVATE:FLAVODOXIN OXIDOREDUCTASE"/>
    <property type="match status" value="1"/>
</dbReference>
<dbReference type="NCBIfam" id="NF006412">
    <property type="entry name" value="PRK08659.1"/>
    <property type="match status" value="1"/>
</dbReference>
<dbReference type="OrthoDB" id="9794954at2"/>
<dbReference type="Gene3D" id="3.40.50.920">
    <property type="match status" value="1"/>
</dbReference>
<name>A0A4V2SY03_9FIRM</name>
<dbReference type="GO" id="GO:0016491">
    <property type="term" value="F:oxidoreductase activity"/>
    <property type="evidence" value="ECO:0007669"/>
    <property type="project" value="UniProtKB-KW"/>
</dbReference>
<dbReference type="InterPro" id="IPR033412">
    <property type="entry name" value="PFOR_II"/>
</dbReference>
<feature type="domain" description="Pyruvate flavodoxin/ferredoxin oxidoreductase pyrimidine binding" evidence="2">
    <location>
        <begin position="19"/>
        <end position="250"/>
    </location>
</feature>
<comment type="caution">
    <text evidence="4">The sequence shown here is derived from an EMBL/GenBank/DDBJ whole genome shotgun (WGS) entry which is preliminary data.</text>
</comment>
<keyword evidence="5" id="KW-1185">Reference proteome</keyword>
<keyword evidence="1" id="KW-0560">Oxidoreductase</keyword>
<dbReference type="SUPFAM" id="SSF52922">
    <property type="entry name" value="TK C-terminal domain-like"/>
    <property type="match status" value="1"/>
</dbReference>
<feature type="domain" description="Pyruvate:ferredoxin oxidoreductase core" evidence="3">
    <location>
        <begin position="279"/>
        <end position="373"/>
    </location>
</feature>
<dbReference type="InterPro" id="IPR002880">
    <property type="entry name" value="Pyrv_Fd/Flavodoxin_OxRdtase_N"/>
</dbReference>
<proteinExistence type="predicted"/>
<gene>
    <name evidence="4" type="ORF">EDD73_10499</name>
</gene>
<dbReference type="PANTHER" id="PTHR43088">
    <property type="entry name" value="SUBUNIT OF PYRUVATE:FLAVODOXIN OXIDOREDUCTASE-RELATED"/>
    <property type="match status" value="1"/>
</dbReference>
<protein>
    <submittedName>
        <fullName evidence="4">2-oxoglutarate ferredoxin oxidoreductase subunit alpha</fullName>
    </submittedName>
</protein>
<dbReference type="SUPFAM" id="SSF52518">
    <property type="entry name" value="Thiamin diphosphate-binding fold (THDP-binding)"/>
    <property type="match status" value="1"/>
</dbReference>
<organism evidence="4 5">
    <name type="scientific">Heliophilum fasciatum</name>
    <dbReference type="NCBI Taxonomy" id="35700"/>
    <lineage>
        <taxon>Bacteria</taxon>
        <taxon>Bacillati</taxon>
        <taxon>Bacillota</taxon>
        <taxon>Clostridia</taxon>
        <taxon>Eubacteriales</taxon>
        <taxon>Heliobacteriaceae</taxon>
        <taxon>Heliophilum</taxon>
    </lineage>
</organism>
<dbReference type="FunFam" id="3.40.50.970:FF:000022">
    <property type="entry name" value="2-oxoglutarate ferredoxin oxidoreductase alpha subunit"/>
    <property type="match status" value="1"/>
</dbReference>
<dbReference type="Pfam" id="PF17147">
    <property type="entry name" value="PFOR_II"/>
    <property type="match status" value="1"/>
</dbReference>
<dbReference type="CDD" id="cd07034">
    <property type="entry name" value="TPP_PYR_PFOR_IOR-alpha_like"/>
    <property type="match status" value="1"/>
</dbReference>
<dbReference type="EMBL" id="SLXT01000004">
    <property type="protein sequence ID" value="TCP68196.1"/>
    <property type="molecule type" value="Genomic_DNA"/>
</dbReference>
<accession>A0A4V2SY03</accession>
<dbReference type="Gene3D" id="3.40.50.970">
    <property type="match status" value="1"/>
</dbReference>
<dbReference type="RefSeq" id="WP_131918224.1">
    <property type="nucleotide sequence ID" value="NZ_JAOQNU010000004.1"/>
</dbReference>
<evidence type="ECO:0000259" key="2">
    <source>
        <dbReference type="Pfam" id="PF01855"/>
    </source>
</evidence>
<dbReference type="AlphaFoldDB" id="A0A4V2SY03"/>
<sequence length="381" mass="40953">MSVTSLKAKLMQGNQACAEGAIYAGASFYAGYPITPSTEIAEILSERLPQVGGRFIQMEDEIASMAAVIGASVTGAKAMTATSGPGFSLKQENIGHAMITEVPCVIANVMRLGPSTGGPTSPAQGDVMQARWGTHGDHPVITLCPNSVQECFELTVKAFNMAERFRTPVFIMFDEIIGHMRERVVLPEPGQIPVVNRKKPEVGPESYKAYEPVDETLVPPMASFGDGYRYHVTGLTHDETGFATTKPEKMAAHLQRLHDKINNFLPEVVDYEEQSIEDAEVVLLAYGSVARAASRAVKDARAAGLKVGLIRPITLWPFPGEAVKKAAAKAKAVIVAEMNLGQIINEVRVAVEGQAPVYGVLRADGEPISPTEILAKIKEVL</sequence>
<evidence type="ECO:0000259" key="3">
    <source>
        <dbReference type="Pfam" id="PF17147"/>
    </source>
</evidence>
<reference evidence="4 5" key="1">
    <citation type="submission" date="2019-03" db="EMBL/GenBank/DDBJ databases">
        <title>Genomic Encyclopedia of Type Strains, Phase IV (KMG-IV): sequencing the most valuable type-strain genomes for metagenomic binning, comparative biology and taxonomic classification.</title>
        <authorList>
            <person name="Goeker M."/>
        </authorList>
    </citation>
    <scope>NUCLEOTIDE SEQUENCE [LARGE SCALE GENOMIC DNA]</scope>
    <source>
        <strain evidence="4 5">DSM 11170</strain>
    </source>
</reference>
<evidence type="ECO:0000256" key="1">
    <source>
        <dbReference type="ARBA" id="ARBA00023002"/>
    </source>
</evidence>
<dbReference type="FunFam" id="3.40.50.920:FF:000013">
    <property type="entry name" value="Ferredoxin oxidoreductase alpha subunit"/>
    <property type="match status" value="1"/>
</dbReference>
<dbReference type="InterPro" id="IPR052368">
    <property type="entry name" value="2-oxoacid_oxidoreductase"/>
</dbReference>
<dbReference type="Pfam" id="PF01855">
    <property type="entry name" value="POR_N"/>
    <property type="match status" value="1"/>
</dbReference>